<dbReference type="SUPFAM" id="SSF48613">
    <property type="entry name" value="Heme oxygenase-like"/>
    <property type="match status" value="1"/>
</dbReference>
<accession>A0A3A1YXV1</accession>
<dbReference type="Proteomes" id="UP000266206">
    <property type="component" value="Unassembled WGS sequence"/>
</dbReference>
<dbReference type="RefSeq" id="WP_119515935.1">
    <property type="nucleotide sequence ID" value="NZ_NQYH01000004.1"/>
</dbReference>
<evidence type="ECO:0000313" key="1">
    <source>
        <dbReference type="EMBL" id="RIY41304.1"/>
    </source>
</evidence>
<sequence length="207" mass="23410">MENFLNPPDTLRSVLRAHVWPLHQQLDQSPTLQALTQPDLDAPTYARALSNFHIAYQHIEPGLIALEQSIEQPVLPAYQPRLPHIRKEYVMFNNSDSDLAEPGAALPPMPAFLCPLSAYLGGRYVLEGASQGTPYVIRALRNHHPAWPLHPEGYWQTLLTQVPAWRQLCHLLDTPQHDRPVTLSELKHGATWVFESFIASLTPSTRH</sequence>
<dbReference type="InterPro" id="IPR016084">
    <property type="entry name" value="Haem_Oase-like_multi-hlx"/>
</dbReference>
<proteinExistence type="predicted"/>
<dbReference type="EMBL" id="NQYH01000004">
    <property type="protein sequence ID" value="RIY41304.1"/>
    <property type="molecule type" value="Genomic_DNA"/>
</dbReference>
<protein>
    <recommendedName>
        <fullName evidence="3">Heme oxygenase</fullName>
    </recommendedName>
</protein>
<reference evidence="1 2" key="1">
    <citation type="submission" date="2017-08" db="EMBL/GenBank/DDBJ databases">
        <title>Pusillimonas indicus sp. nov., a member of the family Alcaligenaceae isolated from surface seawater.</title>
        <authorList>
            <person name="Li J."/>
        </authorList>
    </citation>
    <scope>NUCLEOTIDE SEQUENCE [LARGE SCALE GENOMIC DNA]</scope>
    <source>
        <strain evidence="1 2">L52-1-41</strain>
    </source>
</reference>
<dbReference type="OrthoDB" id="114943at2"/>
<dbReference type="AlphaFoldDB" id="A0A3A1YXV1"/>
<evidence type="ECO:0008006" key="3">
    <source>
        <dbReference type="Google" id="ProtNLM"/>
    </source>
</evidence>
<evidence type="ECO:0000313" key="2">
    <source>
        <dbReference type="Proteomes" id="UP000266206"/>
    </source>
</evidence>
<name>A0A3A1YXV1_9BURK</name>
<gene>
    <name evidence="1" type="ORF">CJP73_07180</name>
</gene>
<dbReference type="Gene3D" id="1.20.910.10">
    <property type="entry name" value="Heme oxygenase-like"/>
    <property type="match status" value="1"/>
</dbReference>
<dbReference type="CDD" id="cd19166">
    <property type="entry name" value="HemeO-bac"/>
    <property type="match status" value="1"/>
</dbReference>
<organism evidence="1 2">
    <name type="scientific">Neopusillimonas maritima</name>
    <dbReference type="NCBI Taxonomy" id="2026239"/>
    <lineage>
        <taxon>Bacteria</taxon>
        <taxon>Pseudomonadati</taxon>
        <taxon>Pseudomonadota</taxon>
        <taxon>Betaproteobacteria</taxon>
        <taxon>Burkholderiales</taxon>
        <taxon>Alcaligenaceae</taxon>
        <taxon>Neopusillimonas</taxon>
    </lineage>
</organism>
<comment type="caution">
    <text evidence="1">The sequence shown here is derived from an EMBL/GenBank/DDBJ whole genome shotgun (WGS) entry which is preliminary data.</text>
</comment>